<organism evidence="6 7">
    <name type="scientific">Novosphingobium hassiacum</name>
    <dbReference type="NCBI Taxonomy" id="173676"/>
    <lineage>
        <taxon>Bacteria</taxon>
        <taxon>Pseudomonadati</taxon>
        <taxon>Pseudomonadota</taxon>
        <taxon>Alphaproteobacteria</taxon>
        <taxon>Sphingomonadales</taxon>
        <taxon>Sphingomonadaceae</taxon>
        <taxon>Novosphingobium</taxon>
    </lineage>
</organism>
<dbReference type="InterPro" id="IPR051043">
    <property type="entry name" value="Sulfatase_Mod_Factor_Kinase"/>
</dbReference>
<dbReference type="PANTHER" id="PTHR23150:SF36">
    <property type="entry name" value="HERCYNINE OXYGENASE"/>
    <property type="match status" value="1"/>
</dbReference>
<dbReference type="AlphaFoldDB" id="A0A7W5ZT71"/>
<evidence type="ECO:0000256" key="2">
    <source>
        <dbReference type="ARBA" id="ARBA00023004"/>
    </source>
</evidence>
<dbReference type="NCBIfam" id="TIGR03440">
    <property type="entry name" value="egtB_TIGR03440"/>
    <property type="match status" value="1"/>
</dbReference>
<dbReference type="InterPro" id="IPR005532">
    <property type="entry name" value="SUMF_dom"/>
</dbReference>
<dbReference type="InterPro" id="IPR034660">
    <property type="entry name" value="DinB/YfiT-like"/>
</dbReference>
<dbReference type="SUPFAM" id="SSF109854">
    <property type="entry name" value="DinB/YfiT-like putative metalloenzymes"/>
    <property type="match status" value="1"/>
</dbReference>
<keyword evidence="1" id="KW-0560">Oxidoreductase</keyword>
<sequence>MSSQPSTSLESDAFEAFCAVRSATEALTAGLSAEDCQIQSMPDASPAKWHLAHTSWFFETFLLLPLMPEYQAFDPAYTVLFNSYYVGVGERFARPQRGLLTRPSLDQVIAYRHHVDAAMAKLIASVSPGKWRDLVELGLHHEQQHQELILMDIQHAFSLNPLQPAYRDNTPDRVASDAVTWVQVPGGLGEIGHDGSGFSFDNEGPRHRVWTEPFEIADRLVTAGAYLEFIAAGGYATAELWLSDGWATVEAESWTAPLYWQDTADGWTRFSLDGRVAVDPSEPVMHLSYYEADAFARWAGARLPTEAEWEIAARHALLREVDDLAWQWTASPYVGYPGFAAAAGAVGEYNGKFMVNQFVLRGGSLATPAGHTRLTYRNFFPPAARWAFSGIRLARCS</sequence>
<evidence type="ECO:0000313" key="6">
    <source>
        <dbReference type="EMBL" id="MBB3858774.1"/>
    </source>
</evidence>
<keyword evidence="7" id="KW-1185">Reference proteome</keyword>
<dbReference type="GO" id="GO:0052699">
    <property type="term" value="P:ergothioneine biosynthetic process"/>
    <property type="evidence" value="ECO:0007669"/>
    <property type="project" value="InterPro"/>
</dbReference>
<dbReference type="Pfam" id="PF12867">
    <property type="entry name" value="DinB_2"/>
    <property type="match status" value="1"/>
</dbReference>
<feature type="domain" description="Sulfatase-modifying factor enzyme-like" evidence="4">
    <location>
        <begin position="179"/>
        <end position="317"/>
    </location>
</feature>
<reference evidence="6 7" key="1">
    <citation type="submission" date="2020-08" db="EMBL/GenBank/DDBJ databases">
        <title>Genomic Encyclopedia of Type Strains, Phase IV (KMG-IV): sequencing the most valuable type-strain genomes for metagenomic binning, comparative biology and taxonomic classification.</title>
        <authorList>
            <person name="Goeker M."/>
        </authorList>
    </citation>
    <scope>NUCLEOTIDE SEQUENCE [LARGE SCALE GENOMIC DNA]</scope>
    <source>
        <strain evidence="6 7">DSM 14552</strain>
    </source>
</reference>
<comment type="caution">
    <text evidence="6">The sequence shown here is derived from an EMBL/GenBank/DDBJ whole genome shotgun (WGS) entry which is preliminary data.</text>
</comment>
<dbReference type="SUPFAM" id="SSF56436">
    <property type="entry name" value="C-type lectin-like"/>
    <property type="match status" value="1"/>
</dbReference>
<comment type="pathway">
    <text evidence="3">Amino-acid biosynthesis; ergothioneine biosynthesis.</text>
</comment>
<evidence type="ECO:0000256" key="3">
    <source>
        <dbReference type="ARBA" id="ARBA00037882"/>
    </source>
</evidence>
<dbReference type="Pfam" id="PF03781">
    <property type="entry name" value="FGE-sulfatase"/>
    <property type="match status" value="1"/>
</dbReference>
<dbReference type="InterPro" id="IPR016187">
    <property type="entry name" value="CTDL_fold"/>
</dbReference>
<feature type="domain" description="DinB-like" evidence="5">
    <location>
        <begin position="19"/>
        <end position="149"/>
    </location>
</feature>
<protein>
    <submittedName>
        <fullName evidence="6">Ergothioneine biosynthesis protein EgtB</fullName>
    </submittedName>
</protein>
<evidence type="ECO:0000259" key="4">
    <source>
        <dbReference type="Pfam" id="PF03781"/>
    </source>
</evidence>
<name>A0A7W5ZT71_9SPHN</name>
<evidence type="ECO:0000313" key="7">
    <source>
        <dbReference type="Proteomes" id="UP000562395"/>
    </source>
</evidence>
<proteinExistence type="predicted"/>
<dbReference type="InterPro" id="IPR042095">
    <property type="entry name" value="SUMF_sf"/>
</dbReference>
<dbReference type="EMBL" id="JACICY010000001">
    <property type="protein sequence ID" value="MBB3858774.1"/>
    <property type="molecule type" value="Genomic_DNA"/>
</dbReference>
<dbReference type="InterPro" id="IPR024775">
    <property type="entry name" value="DinB-like"/>
</dbReference>
<gene>
    <name evidence="6" type="ORF">GGQ88_000014</name>
</gene>
<dbReference type="InterPro" id="IPR017806">
    <property type="entry name" value="EgtB"/>
</dbReference>
<dbReference type="Gene3D" id="3.90.1580.10">
    <property type="entry name" value="paralog of FGE (formylglycine-generating enzyme)"/>
    <property type="match status" value="2"/>
</dbReference>
<evidence type="ECO:0000259" key="5">
    <source>
        <dbReference type="Pfam" id="PF12867"/>
    </source>
</evidence>
<keyword evidence="2" id="KW-0408">Iron</keyword>
<accession>A0A7W5ZT71</accession>
<evidence type="ECO:0000256" key="1">
    <source>
        <dbReference type="ARBA" id="ARBA00023002"/>
    </source>
</evidence>
<dbReference type="PANTHER" id="PTHR23150">
    <property type="entry name" value="SULFATASE MODIFYING FACTOR 1, 2"/>
    <property type="match status" value="1"/>
</dbReference>
<dbReference type="Proteomes" id="UP000562395">
    <property type="component" value="Unassembled WGS sequence"/>
</dbReference>
<dbReference type="RefSeq" id="WP_183610997.1">
    <property type="nucleotide sequence ID" value="NZ_JACICY010000001.1"/>
</dbReference>